<dbReference type="InterPro" id="IPR058624">
    <property type="entry name" value="MdtA-like_HH"/>
</dbReference>
<dbReference type="GO" id="GO:1990961">
    <property type="term" value="P:xenobiotic detoxification by transmembrane export across the plasma membrane"/>
    <property type="evidence" value="ECO:0007669"/>
    <property type="project" value="InterPro"/>
</dbReference>
<dbReference type="PANTHER" id="PTHR30469">
    <property type="entry name" value="MULTIDRUG RESISTANCE PROTEIN MDTA"/>
    <property type="match status" value="1"/>
</dbReference>
<dbReference type="Pfam" id="PF25876">
    <property type="entry name" value="HH_MFP_RND"/>
    <property type="match status" value="1"/>
</dbReference>
<dbReference type="InterPro" id="IPR058625">
    <property type="entry name" value="MdtA-like_BSH"/>
</dbReference>
<dbReference type="SUPFAM" id="SSF111369">
    <property type="entry name" value="HlyD-like secretion proteins"/>
    <property type="match status" value="1"/>
</dbReference>
<dbReference type="GO" id="GO:0030313">
    <property type="term" value="C:cell envelope"/>
    <property type="evidence" value="ECO:0007669"/>
    <property type="project" value="UniProtKB-SubCell"/>
</dbReference>
<dbReference type="GO" id="GO:0019898">
    <property type="term" value="C:extrinsic component of membrane"/>
    <property type="evidence" value="ECO:0007669"/>
    <property type="project" value="InterPro"/>
</dbReference>
<keyword evidence="2 3" id="KW-0175">Coiled coil</keyword>
<dbReference type="GO" id="GO:1990195">
    <property type="term" value="C:macrolide transmembrane transporter complex"/>
    <property type="evidence" value="ECO:0007669"/>
    <property type="project" value="InterPro"/>
</dbReference>
<dbReference type="GO" id="GO:0015562">
    <property type="term" value="F:efflux transmembrane transporter activity"/>
    <property type="evidence" value="ECO:0007669"/>
    <property type="project" value="TreeGrafter"/>
</dbReference>
<dbReference type="InterPro" id="IPR006143">
    <property type="entry name" value="RND_pump_MFP"/>
</dbReference>
<evidence type="ECO:0000313" key="9">
    <source>
        <dbReference type="Proteomes" id="UP001138768"/>
    </source>
</evidence>
<feature type="region of interest" description="Disordered" evidence="4">
    <location>
        <begin position="357"/>
        <end position="386"/>
    </location>
</feature>
<evidence type="ECO:0000256" key="4">
    <source>
        <dbReference type="SAM" id="MobiDB-lite"/>
    </source>
</evidence>
<proteinExistence type="inferred from homology"/>
<keyword evidence="5" id="KW-0812">Transmembrane</keyword>
<dbReference type="Gene3D" id="2.40.50.100">
    <property type="match status" value="1"/>
</dbReference>
<organism evidence="8 9">
    <name type="scientific">Lamprobacter modestohalophilus</name>
    <dbReference type="NCBI Taxonomy" id="1064514"/>
    <lineage>
        <taxon>Bacteria</taxon>
        <taxon>Pseudomonadati</taxon>
        <taxon>Pseudomonadota</taxon>
        <taxon>Gammaproteobacteria</taxon>
        <taxon>Chromatiales</taxon>
        <taxon>Chromatiaceae</taxon>
        <taxon>Lamprobacter</taxon>
    </lineage>
</organism>
<dbReference type="AlphaFoldDB" id="A0A9X0WBR0"/>
<evidence type="ECO:0000259" key="7">
    <source>
        <dbReference type="Pfam" id="PF25917"/>
    </source>
</evidence>
<evidence type="ECO:0000256" key="2">
    <source>
        <dbReference type="ARBA" id="ARBA00023054"/>
    </source>
</evidence>
<evidence type="ECO:0000256" key="1">
    <source>
        <dbReference type="ARBA" id="ARBA00009477"/>
    </source>
</evidence>
<accession>A0A9X0WBR0</accession>
<dbReference type="Gene3D" id="2.40.420.20">
    <property type="match status" value="1"/>
</dbReference>
<feature type="transmembrane region" description="Helical" evidence="5">
    <location>
        <begin position="20"/>
        <end position="40"/>
    </location>
</feature>
<protein>
    <recommendedName>
        <fullName evidence="10">Efflux RND transporter periplasmic adaptor subunit</fullName>
    </recommendedName>
</protein>
<dbReference type="Proteomes" id="UP001138768">
    <property type="component" value="Unassembled WGS sequence"/>
</dbReference>
<keyword evidence="5" id="KW-0472">Membrane</keyword>
<feature type="coiled-coil region" evidence="3">
    <location>
        <begin position="129"/>
        <end position="156"/>
    </location>
</feature>
<evidence type="ECO:0000256" key="5">
    <source>
        <dbReference type="SAM" id="Phobius"/>
    </source>
</evidence>
<dbReference type="NCBIfam" id="TIGR01730">
    <property type="entry name" value="RND_mfp"/>
    <property type="match status" value="1"/>
</dbReference>
<feature type="compositionally biased region" description="Acidic residues" evidence="4">
    <location>
        <begin position="357"/>
        <end position="369"/>
    </location>
</feature>
<dbReference type="InterPro" id="IPR030190">
    <property type="entry name" value="MacA_alpha-hairpin_sf"/>
</dbReference>
<name>A0A9X0WBR0_9GAMM</name>
<evidence type="ECO:0000313" key="8">
    <source>
        <dbReference type="EMBL" id="MBK1620482.1"/>
    </source>
</evidence>
<evidence type="ECO:0000256" key="3">
    <source>
        <dbReference type="SAM" id="Coils"/>
    </source>
</evidence>
<dbReference type="GO" id="GO:1990281">
    <property type="term" value="C:efflux pump complex"/>
    <property type="evidence" value="ECO:0007669"/>
    <property type="project" value="TreeGrafter"/>
</dbReference>
<feature type="domain" description="Multidrug resistance protein MdtA-like barrel-sandwich hybrid" evidence="7">
    <location>
        <begin position="89"/>
        <end position="224"/>
    </location>
</feature>
<evidence type="ECO:0008006" key="10">
    <source>
        <dbReference type="Google" id="ProtNLM"/>
    </source>
</evidence>
<gene>
    <name evidence="8" type="ORF">CKO42_18980</name>
</gene>
<reference evidence="8 9" key="1">
    <citation type="journal article" date="2020" name="Microorganisms">
        <title>Osmotic Adaptation and Compatible Solute Biosynthesis of Phototrophic Bacteria as Revealed from Genome Analyses.</title>
        <authorList>
            <person name="Imhoff J.F."/>
            <person name="Rahn T."/>
            <person name="Kunzel S."/>
            <person name="Keller A."/>
            <person name="Neulinger S.C."/>
        </authorList>
    </citation>
    <scope>NUCLEOTIDE SEQUENCE [LARGE SCALE GENOMIC DNA]</scope>
    <source>
        <strain evidence="8 9">DSM 25653</strain>
    </source>
</reference>
<comment type="caution">
    <text evidence="8">The sequence shown here is derived from an EMBL/GenBank/DDBJ whole genome shotgun (WGS) entry which is preliminary data.</text>
</comment>
<keyword evidence="5" id="KW-1133">Transmembrane helix</keyword>
<evidence type="ECO:0000259" key="6">
    <source>
        <dbReference type="Pfam" id="PF25876"/>
    </source>
</evidence>
<dbReference type="Gene3D" id="6.10.140.1990">
    <property type="match status" value="1"/>
</dbReference>
<dbReference type="EMBL" id="NRRY01000040">
    <property type="protein sequence ID" value="MBK1620482.1"/>
    <property type="molecule type" value="Genomic_DNA"/>
</dbReference>
<dbReference type="Pfam" id="PF25917">
    <property type="entry name" value="BSH_RND"/>
    <property type="match status" value="1"/>
</dbReference>
<keyword evidence="9" id="KW-1185">Reference proteome</keyword>
<comment type="similarity">
    <text evidence="1">Belongs to the membrane fusion protein (MFP) (TC 8.A.1) family.</text>
</comment>
<sequence>MIHSLPTLCQRSRRALYHRLTIAPALVLAIVLAIVLALGFRLSASADEASGSGDRPARSAVVVPVIRVQQQMSYPLEQVFVGQVEARRTAELGVERAGQLIEVRVREGDSVRAGDLLARLDPTLLQAKRAELSADLASAEADLALAEVTAERYRDSVKGGAVTRQDLDEASEGARAASARLQLAKARIASIDLDLVKTELSAPFDGTVVQRMADEGTVLGAGQPVLTLQETAAPEVRVGVAGPLLGALLPGEHYRLEIDGEDVNARLRAIIPLRIGTSRTVDALFDPIFDKEADDLGSDRTGADGRPLDPTRTWALRPGNLAELRLRKQVEAQGYWLPLSALSEGDRGLWRALVAEPETDQSETAESETVDIGMAPSSSGASEPRWRLVSRPVQVLHVDRERAFVRGPLQPDDPVVAAGLHRVVPGQRVRIVQSTSLGADQAD</sequence>
<feature type="domain" description="Multidrug resistance protein MdtA-like alpha-helical hairpin" evidence="6">
    <location>
        <begin position="130"/>
        <end position="195"/>
    </location>
</feature>